<organism evidence="2 3">
    <name type="scientific">Eubacterium cellulosolvens (strain ATCC 43171 / JCM 9499 / 6)</name>
    <name type="common">Cillobacterium cellulosolvens</name>
    <dbReference type="NCBI Taxonomy" id="633697"/>
    <lineage>
        <taxon>Bacteria</taxon>
        <taxon>Bacillati</taxon>
        <taxon>Bacillota</taxon>
        <taxon>Clostridia</taxon>
        <taxon>Eubacteriales</taxon>
        <taxon>Eubacteriaceae</taxon>
        <taxon>Eubacterium</taxon>
    </lineage>
</organism>
<gene>
    <name evidence="2" type="ORF">EubceDRAFT1_2627</name>
</gene>
<protein>
    <recommendedName>
        <fullName evidence="4">DUF1616 domain-containing protein</fullName>
    </recommendedName>
</protein>
<accession>I5AX16</accession>
<keyword evidence="1" id="KW-1133">Transmembrane helix</keyword>
<dbReference type="Proteomes" id="UP000005753">
    <property type="component" value="Chromosome"/>
</dbReference>
<evidence type="ECO:0000313" key="2">
    <source>
        <dbReference type="EMBL" id="EIM58339.1"/>
    </source>
</evidence>
<keyword evidence="1" id="KW-0812">Transmembrane</keyword>
<evidence type="ECO:0000256" key="1">
    <source>
        <dbReference type="SAM" id="Phobius"/>
    </source>
</evidence>
<evidence type="ECO:0000313" key="3">
    <source>
        <dbReference type="Proteomes" id="UP000005753"/>
    </source>
</evidence>
<evidence type="ECO:0008006" key="4">
    <source>
        <dbReference type="Google" id="ProtNLM"/>
    </source>
</evidence>
<dbReference type="STRING" id="633697.EubceDRAFT1_2627"/>
<proteinExistence type="predicted"/>
<dbReference type="OrthoDB" id="9846128at2"/>
<dbReference type="EMBL" id="CM001487">
    <property type="protein sequence ID" value="EIM58339.1"/>
    <property type="molecule type" value="Genomic_DNA"/>
</dbReference>
<dbReference type="AlphaFoldDB" id="I5AX16"/>
<reference evidence="2 3" key="2">
    <citation type="submission" date="2012-02" db="EMBL/GenBank/DDBJ databases">
        <title>Improved High-Quality Draft sequence of Eubacterium cellulosolvens 6.</title>
        <authorList>
            <consortium name="US DOE Joint Genome Institute"/>
            <person name="Lucas S."/>
            <person name="Han J."/>
            <person name="Lapidus A."/>
            <person name="Cheng J.-F."/>
            <person name="Goodwin L."/>
            <person name="Pitluck S."/>
            <person name="Peters L."/>
            <person name="Mikhailova N."/>
            <person name="Gu W."/>
            <person name="Detter J.C."/>
            <person name="Han C."/>
            <person name="Tapia R."/>
            <person name="Land M."/>
            <person name="Hauser L."/>
            <person name="Kyrpides N."/>
            <person name="Ivanova N."/>
            <person name="Pagani I."/>
            <person name="Johnson E."/>
            <person name="Mukhopadhyay B."/>
            <person name="Anderson I."/>
            <person name="Woyke T."/>
        </authorList>
    </citation>
    <scope>NUCLEOTIDE SEQUENCE [LARGE SCALE GENOMIC DNA]</scope>
    <source>
        <strain evidence="2 3">6</strain>
    </source>
</reference>
<keyword evidence="3" id="KW-1185">Reference proteome</keyword>
<feature type="transmembrane region" description="Helical" evidence="1">
    <location>
        <begin position="101"/>
        <end position="122"/>
    </location>
</feature>
<sequence length="125" mass="13568">MEQNNGNKEICRILNLEVFTFLSVIVVYGMAITMFSIGRHLQVVEASGSGLIILCLLPLYILWKISDFEGAQTQITGMNVSIFVITALGGLLALATARFGISIIPLVLSFVLLFFVAGAKIFGLK</sequence>
<name>I5AX16_EUBC6</name>
<keyword evidence="1" id="KW-0472">Membrane</keyword>
<feature type="transmembrane region" description="Helical" evidence="1">
    <location>
        <begin position="75"/>
        <end position="95"/>
    </location>
</feature>
<dbReference type="HOGENOM" id="CLU_1989293_0_0_9"/>
<feature type="transmembrane region" description="Helical" evidence="1">
    <location>
        <begin position="12"/>
        <end position="37"/>
    </location>
</feature>
<feature type="transmembrane region" description="Helical" evidence="1">
    <location>
        <begin position="43"/>
        <end position="63"/>
    </location>
</feature>
<reference evidence="2 3" key="1">
    <citation type="submission" date="2010-08" db="EMBL/GenBank/DDBJ databases">
        <authorList>
            <consortium name="US DOE Joint Genome Institute (JGI-PGF)"/>
            <person name="Lucas S."/>
            <person name="Copeland A."/>
            <person name="Lapidus A."/>
            <person name="Cheng J.-F."/>
            <person name="Bruce D."/>
            <person name="Goodwin L."/>
            <person name="Pitluck S."/>
            <person name="Land M.L."/>
            <person name="Hauser L."/>
            <person name="Chang Y.-J."/>
            <person name="Anderson I.J."/>
            <person name="Johnson E."/>
            <person name="Mulhopadhyay B."/>
            <person name="Kyrpides N."/>
            <person name="Woyke T.J."/>
        </authorList>
    </citation>
    <scope>NUCLEOTIDE SEQUENCE [LARGE SCALE GENOMIC DNA]</scope>
    <source>
        <strain evidence="2 3">6</strain>
    </source>
</reference>